<comment type="similarity">
    <text evidence="4 14">Belongs to the diacylglycerol acyltransferase family.</text>
</comment>
<evidence type="ECO:0000256" key="10">
    <source>
        <dbReference type="ARBA" id="ARBA00022989"/>
    </source>
</evidence>
<dbReference type="InterPro" id="IPR007130">
    <property type="entry name" value="DAGAT"/>
</dbReference>
<keyword evidence="12" id="KW-0472">Membrane</keyword>
<keyword evidence="9 14" id="KW-0256">Endoplasmic reticulum</keyword>
<evidence type="ECO:0000256" key="4">
    <source>
        <dbReference type="ARBA" id="ARBA00005420"/>
    </source>
</evidence>
<gene>
    <name evidence="15" type="primary">Mogat2</name>
    <name evidence="15" type="ORF">SNAT2548_LOCUS24668</name>
</gene>
<dbReference type="Proteomes" id="UP000604046">
    <property type="component" value="Unassembled WGS sequence"/>
</dbReference>
<keyword evidence="11" id="KW-0443">Lipid metabolism</keyword>
<keyword evidence="7" id="KW-0812">Transmembrane</keyword>
<dbReference type="OrthoDB" id="264532at2759"/>
<dbReference type="GO" id="GO:0005789">
    <property type="term" value="C:endoplasmic reticulum membrane"/>
    <property type="evidence" value="ECO:0007669"/>
    <property type="project" value="UniProtKB-SubCell"/>
</dbReference>
<evidence type="ECO:0000256" key="11">
    <source>
        <dbReference type="ARBA" id="ARBA00023098"/>
    </source>
</evidence>
<evidence type="ECO:0000256" key="6">
    <source>
        <dbReference type="ARBA" id="ARBA00022679"/>
    </source>
</evidence>
<evidence type="ECO:0000256" key="14">
    <source>
        <dbReference type="RuleBase" id="RU367023"/>
    </source>
</evidence>
<accession>A0A812RPH4</accession>
<dbReference type="AlphaFoldDB" id="A0A812RPH4"/>
<evidence type="ECO:0000256" key="12">
    <source>
        <dbReference type="ARBA" id="ARBA00023136"/>
    </source>
</evidence>
<keyword evidence="10" id="KW-1133">Transmembrane helix</keyword>
<sequence length="444" mass="49095">MASLLCVLGRDLGPIFLLFLTAVIWKRNFYMRGLTYRTCVVPASREKIMKSIFYIGLLGSFDAALRRMGQLLVLLKLPVFPKSERSAFLLRLLFLHVPWALWAIRGPLSERGSTRDDRGWSDAVTRSRLWRMVSAAFGHAQIVLSEEWRQLSPKEIQHWMDRHYVIPMHPHGLLPFGAILAGLTWAGGGLRGRTASGVELPEPENGGELLHQRWFRQMKLRAAVASGACGLFPGFYEMFTTLGAFECTKPFICDRLRAGRDVAIFVGGAQESAYATPGRYVCYVNSHKGFVRLALEERRDLLPMWCFGDEAIIPQMRDPPAWIAQLQKLFKSITGLLVPPAFAGLPRLPPLTLVTGVPVSLEDLWAKELGGEVSEEAVNEDRFSGQWPLSLAQAFGNVGCGGSAGLPPQNMKNTKRAASLQAQINCSAGPSSIRGGKACGLCRK</sequence>
<keyword evidence="5" id="KW-0444">Lipid biosynthesis</keyword>
<name>A0A812RPH4_9DINO</name>
<evidence type="ECO:0000256" key="3">
    <source>
        <dbReference type="ARBA" id="ARBA00005189"/>
    </source>
</evidence>
<evidence type="ECO:0000313" key="15">
    <source>
        <dbReference type="EMBL" id="CAE7450822.1"/>
    </source>
</evidence>
<evidence type="ECO:0000256" key="13">
    <source>
        <dbReference type="ARBA" id="ARBA00023315"/>
    </source>
</evidence>
<dbReference type="Pfam" id="PF03982">
    <property type="entry name" value="DAGAT"/>
    <property type="match status" value="1"/>
</dbReference>
<keyword evidence="6 14" id="KW-0808">Transferase</keyword>
<evidence type="ECO:0000256" key="8">
    <source>
        <dbReference type="ARBA" id="ARBA00022798"/>
    </source>
</evidence>
<evidence type="ECO:0000256" key="5">
    <source>
        <dbReference type="ARBA" id="ARBA00022516"/>
    </source>
</evidence>
<evidence type="ECO:0000256" key="9">
    <source>
        <dbReference type="ARBA" id="ARBA00022824"/>
    </source>
</evidence>
<evidence type="ECO:0000256" key="7">
    <source>
        <dbReference type="ARBA" id="ARBA00022692"/>
    </source>
</evidence>
<dbReference type="GO" id="GO:0006071">
    <property type="term" value="P:glycerol metabolic process"/>
    <property type="evidence" value="ECO:0007669"/>
    <property type="project" value="UniProtKB-KW"/>
</dbReference>
<comment type="pathway">
    <text evidence="2">Glycerolipid metabolism; triacylglycerol biosynthesis.</text>
</comment>
<comment type="caution">
    <text evidence="15">The sequence shown here is derived from an EMBL/GenBank/DDBJ whole genome shotgun (WGS) entry which is preliminary data.</text>
</comment>
<evidence type="ECO:0000256" key="2">
    <source>
        <dbReference type="ARBA" id="ARBA00004771"/>
    </source>
</evidence>
<keyword evidence="13" id="KW-0012">Acyltransferase</keyword>
<comment type="pathway">
    <text evidence="3">Lipid metabolism.</text>
</comment>
<keyword evidence="8" id="KW-0319">Glycerol metabolism</keyword>
<dbReference type="GO" id="GO:0004144">
    <property type="term" value="F:diacylglycerol O-acyltransferase activity"/>
    <property type="evidence" value="ECO:0007669"/>
    <property type="project" value="TreeGrafter"/>
</dbReference>
<dbReference type="EMBL" id="CAJNDS010002365">
    <property type="protein sequence ID" value="CAE7450822.1"/>
    <property type="molecule type" value="Genomic_DNA"/>
</dbReference>
<proteinExistence type="inferred from homology"/>
<evidence type="ECO:0000256" key="1">
    <source>
        <dbReference type="ARBA" id="ARBA00004477"/>
    </source>
</evidence>
<dbReference type="PANTHER" id="PTHR12317:SF0">
    <property type="entry name" value="ACYLTRANSFERASE"/>
    <property type="match status" value="1"/>
</dbReference>
<protein>
    <recommendedName>
        <fullName evidence="14">Acyltransferase</fullName>
        <ecNumber evidence="14">2.3.1.-</ecNumber>
    </recommendedName>
</protein>
<organism evidence="15 16">
    <name type="scientific">Symbiodinium natans</name>
    <dbReference type="NCBI Taxonomy" id="878477"/>
    <lineage>
        <taxon>Eukaryota</taxon>
        <taxon>Sar</taxon>
        <taxon>Alveolata</taxon>
        <taxon>Dinophyceae</taxon>
        <taxon>Suessiales</taxon>
        <taxon>Symbiodiniaceae</taxon>
        <taxon>Symbiodinium</taxon>
    </lineage>
</organism>
<dbReference type="PANTHER" id="PTHR12317">
    <property type="entry name" value="DIACYLGLYCEROL O-ACYLTRANSFERASE"/>
    <property type="match status" value="1"/>
</dbReference>
<dbReference type="EC" id="2.3.1.-" evidence="14"/>
<reference evidence="15" key="1">
    <citation type="submission" date="2021-02" db="EMBL/GenBank/DDBJ databases">
        <authorList>
            <person name="Dougan E. K."/>
            <person name="Rhodes N."/>
            <person name="Thang M."/>
            <person name="Chan C."/>
        </authorList>
    </citation>
    <scope>NUCLEOTIDE SEQUENCE</scope>
</reference>
<dbReference type="GO" id="GO:0019432">
    <property type="term" value="P:triglyceride biosynthetic process"/>
    <property type="evidence" value="ECO:0007669"/>
    <property type="project" value="TreeGrafter"/>
</dbReference>
<comment type="subcellular location">
    <subcellularLocation>
        <location evidence="1 14">Endoplasmic reticulum membrane</location>
        <topology evidence="1 14">Multi-pass membrane protein</topology>
    </subcellularLocation>
</comment>
<evidence type="ECO:0000313" key="16">
    <source>
        <dbReference type="Proteomes" id="UP000604046"/>
    </source>
</evidence>
<keyword evidence="16" id="KW-1185">Reference proteome</keyword>